<dbReference type="EMBL" id="JAZDQQ010000002">
    <property type="protein sequence ID" value="MEE1879293.1"/>
    <property type="molecule type" value="Genomic_DNA"/>
</dbReference>
<dbReference type="Proteomes" id="UP001329505">
    <property type="component" value="Unassembled WGS sequence"/>
</dbReference>
<dbReference type="AlphaFoldDB" id="A0A1H9J711"/>
<dbReference type="PROSITE" id="PS51257">
    <property type="entry name" value="PROKAR_LIPOPROTEIN"/>
    <property type="match status" value="1"/>
</dbReference>
<sequence>MNICKHALLLGALLLGGCVSYSTGDLAPVGTWPPAASTAAAKPNAYLRSTALYQVNDGAAVAAAGAHADMWEKTISETYQQSGRFTQVSTQKGEADLYAESTLTNHEEFVTASAFITGFTLFLIPSTAKNTFTLQTVFKDKDGKEIGRVSKSESIRTWMQLVLIVGLPFQADTRDVVRELARSTLDEAVQRKLL</sequence>
<evidence type="ECO:0008006" key="7">
    <source>
        <dbReference type="Google" id="ProtNLM"/>
    </source>
</evidence>
<evidence type="ECO:0000313" key="3">
    <source>
        <dbReference type="EMBL" id="SEQ82650.1"/>
    </source>
</evidence>
<feature type="signal peptide" evidence="1">
    <location>
        <begin position="1"/>
        <end position="27"/>
    </location>
</feature>
<evidence type="ECO:0000313" key="2">
    <source>
        <dbReference type="EMBL" id="MEE1879293.1"/>
    </source>
</evidence>
<feature type="chain" id="PRO_5044559160" description="Lipoprotein" evidence="1">
    <location>
        <begin position="28"/>
        <end position="194"/>
    </location>
</feature>
<evidence type="ECO:0000313" key="5">
    <source>
        <dbReference type="Proteomes" id="UP000199221"/>
    </source>
</evidence>
<reference evidence="3 5" key="1">
    <citation type="submission" date="2016-10" db="EMBL/GenBank/DDBJ databases">
        <authorList>
            <person name="de Groot N.N."/>
        </authorList>
    </citation>
    <scope>NUCLEOTIDE SEQUENCE [LARGE SCALE GENOMIC DNA]</scope>
    <source>
        <strain evidence="3 5">LMG 27941</strain>
    </source>
</reference>
<reference evidence="2 6" key="3">
    <citation type="submission" date="2024-01" db="EMBL/GenBank/DDBJ databases">
        <title>Unpublished Manusciprt.</title>
        <authorList>
            <person name="Duman M."/>
            <person name="Valdes E.G."/>
            <person name="Ajmi N."/>
            <person name="Altun S."/>
            <person name="Saticioglu I.B."/>
        </authorList>
    </citation>
    <scope>NUCLEOTIDE SEQUENCE [LARGE SCALE GENOMIC DNA]</scope>
    <source>
        <strain evidence="2 6">139P</strain>
    </source>
</reference>
<dbReference type="GeneID" id="93677424"/>
<evidence type="ECO:0000313" key="6">
    <source>
        <dbReference type="Proteomes" id="UP001329505"/>
    </source>
</evidence>
<organism evidence="3 5">
    <name type="scientific">Pseudomonas soli</name>
    <dbReference type="NCBI Taxonomy" id="1306993"/>
    <lineage>
        <taxon>Bacteria</taxon>
        <taxon>Pseudomonadati</taxon>
        <taxon>Pseudomonadota</taxon>
        <taxon>Gammaproteobacteria</taxon>
        <taxon>Pseudomonadales</taxon>
        <taxon>Pseudomonadaceae</taxon>
        <taxon>Pseudomonas</taxon>
    </lineage>
</organism>
<dbReference type="EMBL" id="FOEQ01000004">
    <property type="protein sequence ID" value="SEQ82650.1"/>
    <property type="molecule type" value="Genomic_DNA"/>
</dbReference>
<dbReference type="RefSeq" id="WP_038705879.1">
    <property type="nucleotide sequence ID" value="NZ_CATKPM010000044.1"/>
</dbReference>
<keyword evidence="1" id="KW-0732">Signal</keyword>
<dbReference type="EMBL" id="CP083803">
    <property type="protein sequence ID" value="UXZ44071.1"/>
    <property type="molecule type" value="Genomic_DNA"/>
</dbReference>
<dbReference type="Proteomes" id="UP000199221">
    <property type="component" value="Unassembled WGS sequence"/>
</dbReference>
<keyword evidence="6" id="KW-1185">Reference proteome</keyword>
<reference evidence="4" key="2">
    <citation type="submission" date="2021-08" db="EMBL/GenBank/DDBJ databases">
        <authorList>
            <person name="Yaryura P.M."/>
            <person name="Bianco M.I."/>
            <person name="Morais C."/>
            <person name="Setubal J.C."/>
        </authorList>
    </citation>
    <scope>NUCLEOTIDE SEQUENCE</scope>
    <source>
        <strain evidence="4">AP1</strain>
    </source>
</reference>
<protein>
    <recommendedName>
        <fullName evidence="7">Lipoprotein</fullName>
    </recommendedName>
</protein>
<evidence type="ECO:0000313" key="4">
    <source>
        <dbReference type="EMBL" id="UXZ44071.1"/>
    </source>
</evidence>
<dbReference type="Proteomes" id="UP001209279">
    <property type="component" value="Chromosome"/>
</dbReference>
<evidence type="ECO:0000256" key="1">
    <source>
        <dbReference type="SAM" id="SignalP"/>
    </source>
</evidence>
<name>A0A1H9J711_9PSED</name>
<gene>
    <name evidence="4" type="ORF">K7K07_18610</name>
    <name evidence="3" type="ORF">SAMN05216230_10410</name>
    <name evidence="2" type="ORF">V0R55_03900</name>
</gene>
<dbReference type="KEGG" id="pmos:O165_006860"/>
<proteinExistence type="predicted"/>
<accession>A0A1H9J711</accession>